<dbReference type="Proteomes" id="UP000005475">
    <property type="component" value="Unassembled WGS sequence"/>
</dbReference>
<gene>
    <name evidence="1" type="ORF">BACOVA_04031</name>
</gene>
<evidence type="ECO:0000313" key="2">
    <source>
        <dbReference type="Proteomes" id="UP000005475"/>
    </source>
</evidence>
<reference evidence="2" key="2">
    <citation type="submission" date="2007-04" db="EMBL/GenBank/DDBJ databases">
        <title>Draft genome sequence of Bacteroides ovatus (ATCC 8483).</title>
        <authorList>
            <person name="Sudarsanam P."/>
            <person name="Ley R."/>
            <person name="Guruge J."/>
            <person name="Turnbaugh P.J."/>
            <person name="Mahowald M."/>
            <person name="Liep D."/>
            <person name="Gordon J."/>
        </authorList>
    </citation>
    <scope>NUCLEOTIDE SEQUENCE [LARGE SCALE GENOMIC DNA]</scope>
    <source>
        <strain evidence="2">ATCC 8483 / DSM 1896 / JCM 5824 / BCRC 10623 / CCUG 4943 / NCTC 11153</strain>
    </source>
</reference>
<name>A0AAN3A697_BACO1</name>
<sequence>MAQIYYLFLKKTFCNGLFLFRYYHSYPEKSGRLIQNLTCLL</sequence>
<evidence type="ECO:0000313" key="1">
    <source>
        <dbReference type="EMBL" id="EDO10583.1"/>
    </source>
</evidence>
<organism evidence="1 2">
    <name type="scientific">Bacteroides ovatus (strain ATCC 8483 / DSM 1896 / JCM 5824 / BCRC 10623 / CCUG 4943 / NCTC 11153)</name>
    <dbReference type="NCBI Taxonomy" id="411476"/>
    <lineage>
        <taxon>Bacteria</taxon>
        <taxon>Pseudomonadati</taxon>
        <taxon>Bacteroidota</taxon>
        <taxon>Bacteroidia</taxon>
        <taxon>Bacteroidales</taxon>
        <taxon>Bacteroidaceae</taxon>
        <taxon>Bacteroides</taxon>
    </lineage>
</organism>
<accession>A0AAN3A697</accession>
<proteinExistence type="predicted"/>
<reference evidence="1 2" key="1">
    <citation type="submission" date="2007-03" db="EMBL/GenBank/DDBJ databases">
        <authorList>
            <person name="Fulton L."/>
            <person name="Clifton S."/>
            <person name="Fulton B."/>
            <person name="Xu J."/>
            <person name="Minx P."/>
            <person name="Pepin K.H."/>
            <person name="Johnson M."/>
            <person name="Thiruvilangam P."/>
            <person name="Bhonagiri V."/>
            <person name="Nash W.E."/>
            <person name="Mardis E.R."/>
            <person name="Wilson R.K."/>
        </authorList>
    </citation>
    <scope>NUCLEOTIDE SEQUENCE [LARGE SCALE GENOMIC DNA]</scope>
    <source>
        <strain evidence="2">ATCC 8483 / DSM 1896 / JCM 5824 / BCRC 10623 / CCUG 4943 / NCTC 11153</strain>
    </source>
</reference>
<comment type="caution">
    <text evidence="1">The sequence shown here is derived from an EMBL/GenBank/DDBJ whole genome shotgun (WGS) entry which is preliminary data.</text>
</comment>
<protein>
    <submittedName>
        <fullName evidence="1">Uncharacterized protein</fullName>
    </submittedName>
</protein>
<dbReference type="AlphaFoldDB" id="A0AAN3A697"/>
<dbReference type="EMBL" id="AAXF02000052">
    <property type="protein sequence ID" value="EDO10583.1"/>
    <property type="molecule type" value="Genomic_DNA"/>
</dbReference>